<dbReference type="InterPro" id="IPR025324">
    <property type="entry name" value="DUF4230"/>
</dbReference>
<gene>
    <name evidence="2" type="ORF">EDD65_11420</name>
</gene>
<keyword evidence="3" id="KW-1185">Reference proteome</keyword>
<dbReference type="Proteomes" id="UP000294567">
    <property type="component" value="Unassembled WGS sequence"/>
</dbReference>
<reference evidence="2 3" key="1">
    <citation type="submission" date="2019-03" db="EMBL/GenBank/DDBJ databases">
        <title>Genomic Encyclopedia of Type Strains, Phase IV (KMG-IV): sequencing the most valuable type-strain genomes for metagenomic binning, comparative biology and taxonomic classification.</title>
        <authorList>
            <person name="Goeker M."/>
        </authorList>
    </citation>
    <scope>NUCLEOTIDE SEQUENCE [LARGE SCALE GENOMIC DNA]</scope>
    <source>
        <strain evidence="2 3">DSM 26752</strain>
    </source>
</reference>
<dbReference type="AlphaFoldDB" id="A0A4V2UTL1"/>
<evidence type="ECO:0000256" key="1">
    <source>
        <dbReference type="SAM" id="Phobius"/>
    </source>
</evidence>
<proteinExistence type="predicted"/>
<sequence>MGKYKRNIIILLVSIVVISTFLLYFKFSTKKEVTLLSDTIDEKLAKILEVATVKYNYTNVVTYKDNKKISNIDLPFTNKSFIIKYSGYIKAGVDLNGIETNVINPKTVKITLDKPQIFDNVIVEEDVYVYDERDSVFNKLTFDDLYEVLVEEKKNMEKEVVEKGLLKDAEKNAKELIVSLLEGMGFEEIKVNFR</sequence>
<dbReference type="Pfam" id="PF14014">
    <property type="entry name" value="DUF4230"/>
    <property type="match status" value="1"/>
</dbReference>
<evidence type="ECO:0000313" key="3">
    <source>
        <dbReference type="Proteomes" id="UP000294567"/>
    </source>
</evidence>
<dbReference type="OrthoDB" id="359931at2"/>
<protein>
    <submittedName>
        <fullName evidence="2">Uncharacterized protein DUF4230</fullName>
    </submittedName>
</protein>
<feature type="transmembrane region" description="Helical" evidence="1">
    <location>
        <begin position="7"/>
        <end position="25"/>
    </location>
</feature>
<organism evidence="2 3">
    <name type="scientific">Keratinibaculum paraultunense</name>
    <dbReference type="NCBI Taxonomy" id="1278232"/>
    <lineage>
        <taxon>Bacteria</taxon>
        <taxon>Bacillati</taxon>
        <taxon>Bacillota</taxon>
        <taxon>Tissierellia</taxon>
        <taxon>Tissierellales</taxon>
        <taxon>Tepidimicrobiaceae</taxon>
        <taxon>Keratinibaculum</taxon>
    </lineage>
</organism>
<name>A0A4V2UTL1_9FIRM</name>
<keyword evidence="1" id="KW-1133">Transmembrane helix</keyword>
<comment type="caution">
    <text evidence="2">The sequence shown here is derived from an EMBL/GenBank/DDBJ whole genome shotgun (WGS) entry which is preliminary data.</text>
</comment>
<evidence type="ECO:0000313" key="2">
    <source>
        <dbReference type="EMBL" id="TCS86626.1"/>
    </source>
</evidence>
<keyword evidence="1" id="KW-0472">Membrane</keyword>
<accession>A0A4V2UTL1</accession>
<keyword evidence="1" id="KW-0812">Transmembrane</keyword>
<dbReference type="RefSeq" id="WP_132029438.1">
    <property type="nucleotide sequence ID" value="NZ_CP068564.1"/>
</dbReference>
<dbReference type="EMBL" id="SMAE01000014">
    <property type="protein sequence ID" value="TCS86626.1"/>
    <property type="molecule type" value="Genomic_DNA"/>
</dbReference>